<dbReference type="InterPro" id="IPR024079">
    <property type="entry name" value="MetalloPept_cat_dom_sf"/>
</dbReference>
<evidence type="ECO:0000256" key="1">
    <source>
        <dbReference type="SAM" id="SignalP"/>
    </source>
</evidence>
<keyword evidence="3" id="KW-0645">Protease</keyword>
<reference evidence="3" key="1">
    <citation type="submission" date="2023-01" db="EMBL/GenBank/DDBJ databases">
        <title>Whole genome sequence of Paucibacter sp. S2-9 isolated from pond sediment.</title>
        <authorList>
            <person name="Jung J.Y."/>
        </authorList>
    </citation>
    <scope>NUCLEOTIDE SEQUENCE</scope>
    <source>
        <strain evidence="3">S2-9</strain>
    </source>
</reference>
<dbReference type="KEGG" id="pais:PFX98_07755"/>
<keyword evidence="3" id="KW-0378">Hydrolase</keyword>
<gene>
    <name evidence="3" type="ORF">PFX98_07755</name>
</gene>
<feature type="signal peptide" evidence="1">
    <location>
        <begin position="1"/>
        <end position="23"/>
    </location>
</feature>
<dbReference type="Proteomes" id="UP001177769">
    <property type="component" value="Chromosome"/>
</dbReference>
<protein>
    <submittedName>
        <fullName evidence="3">NF038122 family metalloprotease</fullName>
    </submittedName>
</protein>
<dbReference type="SUPFAM" id="SSF55486">
    <property type="entry name" value="Metalloproteases ('zincins'), catalytic domain"/>
    <property type="match status" value="1"/>
</dbReference>
<proteinExistence type="predicted"/>
<dbReference type="GO" id="GO:0008237">
    <property type="term" value="F:metallopeptidase activity"/>
    <property type="evidence" value="ECO:0007669"/>
    <property type="project" value="UniProtKB-KW"/>
</dbReference>
<feature type="chain" id="PRO_5041680183" evidence="1">
    <location>
        <begin position="24"/>
        <end position="432"/>
    </location>
</feature>
<sequence length="432" mass="44877">MKKQVLGAVAAAALALCAGQAQALNIVLWDTSGSFGKAPHGAEALFAFQKAANYWNKTLTNDVTVNIQISFDALAPGVLGSTGSASQVVAVTDAYARLAATKTSALDNIAVANLSALSASGGLTVRMNNYHDVANKIGVAADATRLVTGNLDSTRYLDVNQSVVKALGLTSLTGPAQQFDANIKFSSNFGFDFNPSNGIDVGKYDFTAVAIHELGHALGFVSGTDTFDILAHGKGPLAANFEAGNYGDKNTDGWAIGSTLDLFRYGNALNGSSLALQWSAAPNRAAFFSIDGKHVFNLPDVDQEAGFFSTGRYNGDGQQASHWKDNLGAIDPDTGGACLFETRAVGIMDPTSSPCHQGAITQNDIAAFDAMGWNTSFDVLANGRYSINSSGAFALDGLAAAVPEPATWAQLLLGFGLIGGFLRARRQGGDAA</sequence>
<evidence type="ECO:0000313" key="3">
    <source>
        <dbReference type="EMBL" id="WIT13499.1"/>
    </source>
</evidence>
<dbReference type="NCBIfam" id="NF035944">
    <property type="entry name" value="PEPxxWA-CTERM"/>
    <property type="match status" value="1"/>
</dbReference>
<keyword evidence="1" id="KW-0732">Signal</keyword>
<dbReference type="Pfam" id="PF07589">
    <property type="entry name" value="PEP-CTERM"/>
    <property type="match status" value="1"/>
</dbReference>
<keyword evidence="4" id="KW-1185">Reference proteome</keyword>
<name>A0AA95NJ01_9BURK</name>
<dbReference type="EMBL" id="CP116346">
    <property type="protein sequence ID" value="WIT13499.1"/>
    <property type="molecule type" value="Genomic_DNA"/>
</dbReference>
<dbReference type="AlphaFoldDB" id="A0AA95NJ01"/>
<dbReference type="RefSeq" id="WP_285234614.1">
    <property type="nucleotide sequence ID" value="NZ_CP116346.1"/>
</dbReference>
<organism evidence="3 4">
    <name type="scientific">Paucibacter sediminis</name>
    <dbReference type="NCBI Taxonomy" id="3019553"/>
    <lineage>
        <taxon>Bacteria</taxon>
        <taxon>Pseudomonadati</taxon>
        <taxon>Pseudomonadota</taxon>
        <taxon>Betaproteobacteria</taxon>
        <taxon>Burkholderiales</taxon>
        <taxon>Sphaerotilaceae</taxon>
        <taxon>Roseateles</taxon>
    </lineage>
</organism>
<feature type="domain" description="Ice-binding protein C-terminal" evidence="2">
    <location>
        <begin position="401"/>
        <end position="426"/>
    </location>
</feature>
<dbReference type="NCBIfam" id="NF038122">
    <property type="entry name" value="metallo_LGF"/>
    <property type="match status" value="1"/>
</dbReference>
<accession>A0AA95NJ01</accession>
<dbReference type="InterPro" id="IPR013424">
    <property type="entry name" value="Ice-binding_C"/>
</dbReference>
<keyword evidence="3" id="KW-0482">Metalloprotease</keyword>
<evidence type="ECO:0000313" key="4">
    <source>
        <dbReference type="Proteomes" id="UP001177769"/>
    </source>
</evidence>
<dbReference type="Gene3D" id="3.40.390.10">
    <property type="entry name" value="Collagenase (Catalytic Domain)"/>
    <property type="match status" value="1"/>
</dbReference>
<evidence type="ECO:0000259" key="2">
    <source>
        <dbReference type="Pfam" id="PF07589"/>
    </source>
</evidence>